<gene>
    <name evidence="1" type="ORF">APZ42_016611</name>
</gene>
<dbReference type="AlphaFoldDB" id="A0A165AC25"/>
<accession>A0A165AC25</accession>
<organism evidence="1 2">
    <name type="scientific">Daphnia magna</name>
    <dbReference type="NCBI Taxonomy" id="35525"/>
    <lineage>
        <taxon>Eukaryota</taxon>
        <taxon>Metazoa</taxon>
        <taxon>Ecdysozoa</taxon>
        <taxon>Arthropoda</taxon>
        <taxon>Crustacea</taxon>
        <taxon>Branchiopoda</taxon>
        <taxon>Diplostraca</taxon>
        <taxon>Cladocera</taxon>
        <taxon>Anomopoda</taxon>
        <taxon>Daphniidae</taxon>
        <taxon>Daphnia</taxon>
    </lineage>
</organism>
<keyword evidence="2" id="KW-1185">Reference proteome</keyword>
<name>A0A165AC25_9CRUS</name>
<reference evidence="1 2" key="1">
    <citation type="submission" date="2016-03" db="EMBL/GenBank/DDBJ databases">
        <title>EvidentialGene: Evidence-directed Construction of Genes on Genomes.</title>
        <authorList>
            <person name="Gilbert D.G."/>
            <person name="Choi J.-H."/>
            <person name="Mockaitis K."/>
            <person name="Colbourne J."/>
            <person name="Pfrender M."/>
        </authorList>
    </citation>
    <scope>NUCLEOTIDE SEQUENCE [LARGE SCALE GENOMIC DNA]</scope>
    <source>
        <strain evidence="1 2">Xinb3</strain>
        <tissue evidence="1">Complete organism</tissue>
    </source>
</reference>
<evidence type="ECO:0000313" key="1">
    <source>
        <dbReference type="EMBL" id="KZS17433.1"/>
    </source>
</evidence>
<dbReference type="EMBL" id="LRGB01000627">
    <property type="protein sequence ID" value="KZS17433.1"/>
    <property type="molecule type" value="Genomic_DNA"/>
</dbReference>
<evidence type="ECO:0000313" key="2">
    <source>
        <dbReference type="Proteomes" id="UP000076858"/>
    </source>
</evidence>
<sequence>MADFLAIIASHFLVIVTKRKSHFCCETKGIFTIFSFDIVQHYQTRRMAVSVPKGKHFEIKELLQQRRRVSVRHYLNRVPLLFPALPNDLTMRIRVNVDALPAHCFDSNHVTTCRIATK</sequence>
<dbReference type="Proteomes" id="UP000076858">
    <property type="component" value="Unassembled WGS sequence"/>
</dbReference>
<protein>
    <submittedName>
        <fullName evidence="1">Uncharacterized protein</fullName>
    </submittedName>
</protein>
<proteinExistence type="predicted"/>
<comment type="caution">
    <text evidence="1">The sequence shown here is derived from an EMBL/GenBank/DDBJ whole genome shotgun (WGS) entry which is preliminary data.</text>
</comment>